<dbReference type="RefSeq" id="WP_035834490.1">
    <property type="nucleotide sequence ID" value="NZ_JACHBQ010000001.1"/>
</dbReference>
<organism evidence="1 2">
    <name type="scientific">Cryobacterium roopkundense</name>
    <dbReference type="NCBI Taxonomy" id="1001240"/>
    <lineage>
        <taxon>Bacteria</taxon>
        <taxon>Bacillati</taxon>
        <taxon>Actinomycetota</taxon>
        <taxon>Actinomycetes</taxon>
        <taxon>Micrococcales</taxon>
        <taxon>Microbacteriaceae</taxon>
        <taxon>Cryobacterium</taxon>
    </lineage>
</organism>
<dbReference type="OrthoDB" id="3700292at2"/>
<dbReference type="Proteomes" id="UP000561726">
    <property type="component" value="Unassembled WGS sequence"/>
</dbReference>
<reference evidence="1 2" key="1">
    <citation type="submission" date="2020-08" db="EMBL/GenBank/DDBJ databases">
        <title>Sequencing the genomes of 1000 actinobacteria strains.</title>
        <authorList>
            <person name="Klenk H.-P."/>
        </authorList>
    </citation>
    <scope>NUCLEOTIDE SEQUENCE [LARGE SCALE GENOMIC DNA]</scope>
    <source>
        <strain evidence="1 2">DSM 21065</strain>
    </source>
</reference>
<protein>
    <submittedName>
        <fullName evidence="1">Uncharacterized protein</fullName>
    </submittedName>
</protein>
<comment type="caution">
    <text evidence="1">The sequence shown here is derived from an EMBL/GenBank/DDBJ whole genome shotgun (WGS) entry which is preliminary data.</text>
</comment>
<dbReference type="AlphaFoldDB" id="A0A7W9E4E1"/>
<evidence type="ECO:0000313" key="2">
    <source>
        <dbReference type="Proteomes" id="UP000561726"/>
    </source>
</evidence>
<accession>A0A7W9E4E1</accession>
<dbReference type="EMBL" id="JACHBQ010000001">
    <property type="protein sequence ID" value="MBB5640840.1"/>
    <property type="molecule type" value="Genomic_DNA"/>
</dbReference>
<gene>
    <name evidence="1" type="ORF">BJ997_001388</name>
</gene>
<evidence type="ECO:0000313" key="1">
    <source>
        <dbReference type="EMBL" id="MBB5640840.1"/>
    </source>
</evidence>
<sequence>MQELQDRVRLEHGAHARIISAERVTVGGVRGFFARQHFEATVEVGPVHRRAERALLDVPARLGIAALLDDADAAEARSNGLAGDASISTESDDFAALMDDLTFATARTSSPAEPLGAPPDAPAPLARAGDLVLVIGLTGEALEVARAMVLLTANADLRVGGSLSAPGLDRVDDRRDALAARARGVELDQTTFVAFGLARPGVDASADLALRTASIGSVGADQVWVVVDTGRKVDDTARWVSAIAESVHIDAVAAVGAELTTSPETVSDLRLPVRWIDLGVEARSSGRRAAAPIRGAADRSR</sequence>
<proteinExistence type="predicted"/>
<name>A0A7W9E4E1_9MICO</name>